<feature type="domain" description="DUF4382" evidence="5">
    <location>
        <begin position="66"/>
        <end position="209"/>
    </location>
</feature>
<dbReference type="InterPro" id="IPR013783">
    <property type="entry name" value="Ig-like_fold"/>
</dbReference>
<gene>
    <name evidence="7" type="ORF">ENS82_05965</name>
</gene>
<dbReference type="GO" id="GO:0005576">
    <property type="term" value="C:extracellular region"/>
    <property type="evidence" value="ECO:0007669"/>
    <property type="project" value="UniProtKB-SubCell"/>
</dbReference>
<dbReference type="EMBL" id="DSWI01000012">
    <property type="protein sequence ID" value="HFG20256.1"/>
    <property type="molecule type" value="Genomic_DNA"/>
</dbReference>
<dbReference type="RefSeq" id="WP_409656665.1">
    <property type="nucleotide sequence ID" value="NZ_JBKBUW010000031.1"/>
</dbReference>
<proteinExistence type="predicted"/>
<evidence type="ECO:0000313" key="7">
    <source>
        <dbReference type="EMBL" id="HFG20256.1"/>
    </source>
</evidence>
<feature type="signal peptide" evidence="4">
    <location>
        <begin position="1"/>
        <end position="29"/>
    </location>
</feature>
<evidence type="ECO:0000256" key="1">
    <source>
        <dbReference type="ARBA" id="ARBA00004613"/>
    </source>
</evidence>
<evidence type="ECO:0000256" key="4">
    <source>
        <dbReference type="SAM" id="SignalP"/>
    </source>
</evidence>
<evidence type="ECO:0000259" key="6">
    <source>
        <dbReference type="Pfam" id="PF17210"/>
    </source>
</evidence>
<keyword evidence="2" id="KW-0964">Secreted</keyword>
<dbReference type="InterPro" id="IPR033764">
    <property type="entry name" value="Sdr_B"/>
</dbReference>
<dbReference type="SUPFAM" id="SSF49464">
    <property type="entry name" value="Carboxypeptidase regulatory domain-like"/>
    <property type="match status" value="1"/>
</dbReference>
<accession>A0A7C3HCT0</accession>
<feature type="domain" description="SD-repeat containing protein B" evidence="6">
    <location>
        <begin position="320"/>
        <end position="368"/>
    </location>
</feature>
<dbReference type="Pfam" id="PF14321">
    <property type="entry name" value="DUF4382"/>
    <property type="match status" value="1"/>
</dbReference>
<dbReference type="InterPro" id="IPR025491">
    <property type="entry name" value="DUF4382"/>
</dbReference>
<dbReference type="PROSITE" id="PS51257">
    <property type="entry name" value="PROKAR_LIPOPROTEIN"/>
    <property type="match status" value="1"/>
</dbReference>
<dbReference type="AlphaFoldDB" id="A0A7C3HCT0"/>
<dbReference type="Gene3D" id="2.60.40.10">
    <property type="entry name" value="Immunoglobulins"/>
    <property type="match status" value="1"/>
</dbReference>
<keyword evidence="3 4" id="KW-0732">Signal</keyword>
<evidence type="ECO:0000256" key="3">
    <source>
        <dbReference type="ARBA" id="ARBA00022729"/>
    </source>
</evidence>
<evidence type="ECO:0000256" key="2">
    <source>
        <dbReference type="ARBA" id="ARBA00022525"/>
    </source>
</evidence>
<protein>
    <submittedName>
        <fullName evidence="7">DUF4382 domain-containing protein</fullName>
    </submittedName>
</protein>
<comment type="caution">
    <text evidence="7">The sequence shown here is derived from an EMBL/GenBank/DDBJ whole genome shotgun (WGS) entry which is preliminary data.</text>
</comment>
<dbReference type="Pfam" id="PF17210">
    <property type="entry name" value="SdrD_B"/>
    <property type="match status" value="1"/>
</dbReference>
<organism evidence="7">
    <name type="scientific">Meiothermus ruber</name>
    <dbReference type="NCBI Taxonomy" id="277"/>
    <lineage>
        <taxon>Bacteria</taxon>
        <taxon>Thermotogati</taxon>
        <taxon>Deinococcota</taxon>
        <taxon>Deinococci</taxon>
        <taxon>Thermales</taxon>
        <taxon>Thermaceae</taxon>
        <taxon>Meiothermus</taxon>
    </lineage>
</organism>
<sequence length="391" mass="40120">MKTTVLRNLLAALVLAVLMAGCGSSSTSANQTNFQALLMTADLSSNSLAQGISSLDPLGRSQTDLSQMAKVVVNLKCIELVGEGGRVAELEPNTELGDSDGDGNPDIDLMALSGKATTIVKGTVPAGVYTQFRLFSPAESGADAQSVYLVMKDGTKVPLRIPSGQQTGLKLVIQGGFNVQADATTTLTLAFDLGHSLVQTGNGRYMLKPVVKASGDVTSGAVSGKVTFKGGRAAQDAGVEAKSADNTYTTQTNALGLYSFAAVAAPATYEFTFRLQTPENVVYLTKKTASVLANTVTTVDAEFEPTGGITVSLKSATAPSNVTVEIKDASNATVASSSQADASGKYVFSTLPPGTYGVSVSATVGSVAVSGQAAGVLVEDFKMSSVEVELK</sequence>
<feature type="chain" id="PRO_5028384336" evidence="4">
    <location>
        <begin position="30"/>
        <end position="391"/>
    </location>
</feature>
<dbReference type="SUPFAM" id="SSF49478">
    <property type="entry name" value="Cna protein B-type domain"/>
    <property type="match status" value="1"/>
</dbReference>
<reference evidence="7" key="1">
    <citation type="journal article" date="2020" name="mSystems">
        <title>Genome- and Community-Level Interaction Insights into Carbon Utilization and Element Cycling Functions of Hydrothermarchaeota in Hydrothermal Sediment.</title>
        <authorList>
            <person name="Zhou Z."/>
            <person name="Liu Y."/>
            <person name="Xu W."/>
            <person name="Pan J."/>
            <person name="Luo Z.H."/>
            <person name="Li M."/>
        </authorList>
    </citation>
    <scope>NUCLEOTIDE SEQUENCE [LARGE SCALE GENOMIC DNA]</scope>
    <source>
        <strain evidence="7">SpSt-524</strain>
    </source>
</reference>
<name>A0A7C3HCT0_MEIRU</name>
<comment type="subcellular location">
    <subcellularLocation>
        <location evidence="1">Secreted</location>
    </subcellularLocation>
</comment>
<evidence type="ECO:0000259" key="5">
    <source>
        <dbReference type="Pfam" id="PF14321"/>
    </source>
</evidence>
<dbReference type="Gene3D" id="2.60.40.1120">
    <property type="entry name" value="Carboxypeptidase-like, regulatory domain"/>
    <property type="match status" value="1"/>
</dbReference>
<dbReference type="InterPro" id="IPR008969">
    <property type="entry name" value="CarboxyPept-like_regulatory"/>
</dbReference>